<keyword evidence="1" id="KW-0732">Signal</keyword>
<evidence type="ECO:0000256" key="1">
    <source>
        <dbReference type="ARBA" id="ARBA00022729"/>
    </source>
</evidence>
<proteinExistence type="predicted"/>
<dbReference type="PROSITE" id="PS51257">
    <property type="entry name" value="PROKAR_LIPOPROTEIN"/>
    <property type="match status" value="1"/>
</dbReference>
<evidence type="ECO:0000313" key="4">
    <source>
        <dbReference type="Proteomes" id="UP001367771"/>
    </source>
</evidence>
<reference evidence="3 4" key="1">
    <citation type="journal article" date="2013" name="Int. J. Syst. Evol. Microbiol.">
        <title>Sphingomonas kyungheensis sp. nov., a bacterium with ginsenoside-converting activity isolated from soil of a ginseng field.</title>
        <authorList>
            <person name="Son H.M."/>
            <person name="Yang J.E."/>
            <person name="Park Y."/>
            <person name="Han C.K."/>
            <person name="Kim S.G."/>
            <person name="Kook M."/>
            <person name="Yi T.H."/>
        </authorList>
    </citation>
    <scope>NUCLEOTIDE SEQUENCE [LARGE SCALE GENOMIC DNA]</scope>
    <source>
        <strain evidence="3 4">LMG 26582</strain>
    </source>
</reference>
<evidence type="ECO:0000313" key="3">
    <source>
        <dbReference type="EMBL" id="MEI5688152.1"/>
    </source>
</evidence>
<keyword evidence="2" id="KW-0378">Hydrolase</keyword>
<organism evidence="3 4">
    <name type="scientific">Sphingomonas kyungheensis</name>
    <dbReference type="NCBI Taxonomy" id="1069987"/>
    <lineage>
        <taxon>Bacteria</taxon>
        <taxon>Pseudomonadati</taxon>
        <taxon>Pseudomonadota</taxon>
        <taxon>Alphaproteobacteria</taxon>
        <taxon>Sphingomonadales</taxon>
        <taxon>Sphingomonadaceae</taxon>
        <taxon>Sphingomonas</taxon>
    </lineage>
</organism>
<dbReference type="Proteomes" id="UP001367771">
    <property type="component" value="Unassembled WGS sequence"/>
</dbReference>
<dbReference type="EMBL" id="JBBBDM010000007">
    <property type="protein sequence ID" value="MEI5688152.1"/>
    <property type="molecule type" value="Genomic_DNA"/>
</dbReference>
<comment type="caution">
    <text evidence="3">The sequence shown here is derived from an EMBL/GenBank/DDBJ whole genome shotgun (WGS) entry which is preliminary data.</text>
</comment>
<dbReference type="InterPro" id="IPR029058">
    <property type="entry name" value="AB_hydrolase_fold"/>
</dbReference>
<dbReference type="Pfam" id="PF10503">
    <property type="entry name" value="Esterase_PHB"/>
    <property type="match status" value="1"/>
</dbReference>
<dbReference type="InterPro" id="IPR050955">
    <property type="entry name" value="Plant_Biomass_Hydrol_Est"/>
</dbReference>
<dbReference type="RefSeq" id="WP_336545645.1">
    <property type="nucleotide sequence ID" value="NZ_JBBBDM010000007.1"/>
</dbReference>
<evidence type="ECO:0000256" key="2">
    <source>
        <dbReference type="ARBA" id="ARBA00022801"/>
    </source>
</evidence>
<name>A0ABU8H584_9SPHN</name>
<gene>
    <name evidence="3" type="ORF">V8201_13765</name>
</gene>
<protein>
    <submittedName>
        <fullName evidence="3">PHB depolymerase family esterase</fullName>
    </submittedName>
</protein>
<sequence>MHRVQARAAGAPPRARVRRLLLGLGALLACLLPQAVAAQCRMAALAALPERAQLHWPASAGSPPLPLVLLLHGSTGTGAEMLRDSRLAETADARGFAVVAPDGGIAGTRGFVWNIPGVPTVSGAMPAAGARDDVAYLTGLIGRLVATGCVDATRVYATGLSGGGRMASWLGCVVPGRFAAIAPVVGLRAGRPRREDPTQPDPASCRPDVPLPVLAFAGDADTTNPIGGGGAPYWRYPQAAALQRWAALDGCTRAYARALDARHYEQGYADCRNGTSVAVRVRRGGTHSWSVVDNDALWTFFAAYRR</sequence>
<dbReference type="InterPro" id="IPR010126">
    <property type="entry name" value="Esterase_phb"/>
</dbReference>
<dbReference type="Gene3D" id="3.40.50.1820">
    <property type="entry name" value="alpha/beta hydrolase"/>
    <property type="match status" value="1"/>
</dbReference>
<dbReference type="PANTHER" id="PTHR43037:SF5">
    <property type="entry name" value="FERULOYL ESTERASE"/>
    <property type="match status" value="1"/>
</dbReference>
<accession>A0ABU8H584</accession>
<dbReference type="PANTHER" id="PTHR43037">
    <property type="entry name" value="UNNAMED PRODUCT-RELATED"/>
    <property type="match status" value="1"/>
</dbReference>
<dbReference type="SUPFAM" id="SSF53474">
    <property type="entry name" value="alpha/beta-Hydrolases"/>
    <property type="match status" value="1"/>
</dbReference>
<keyword evidence="4" id="KW-1185">Reference proteome</keyword>